<reference evidence="1 2" key="1">
    <citation type="journal article" date="2019" name="Genome Biol. Evol.">
        <title>Insights into the evolution of the New World diploid cottons (Gossypium, subgenus Houzingenia) based on genome sequencing.</title>
        <authorList>
            <person name="Grover C.E."/>
            <person name="Arick M.A. 2nd"/>
            <person name="Thrash A."/>
            <person name="Conover J.L."/>
            <person name="Sanders W.S."/>
            <person name="Peterson D.G."/>
            <person name="Frelichowski J.E."/>
            <person name="Scheffler J.A."/>
            <person name="Scheffler B.E."/>
            <person name="Wendel J.F."/>
        </authorList>
    </citation>
    <scope>NUCLEOTIDE SEQUENCE [LARGE SCALE GENOMIC DNA]</scope>
    <source>
        <strain evidence="1">1</strain>
        <tissue evidence="1">Leaf</tissue>
    </source>
</reference>
<evidence type="ECO:0000313" key="1">
    <source>
        <dbReference type="EMBL" id="MBA0861713.1"/>
    </source>
</evidence>
<proteinExistence type="predicted"/>
<feature type="non-terminal residue" evidence="1">
    <location>
        <position position="29"/>
    </location>
</feature>
<comment type="caution">
    <text evidence="1">The sequence shown here is derived from an EMBL/GenBank/DDBJ whole genome shotgun (WGS) entry which is preliminary data.</text>
</comment>
<evidence type="ECO:0000313" key="2">
    <source>
        <dbReference type="Proteomes" id="UP000593576"/>
    </source>
</evidence>
<name>A0A7J9LSG7_GOSSC</name>
<dbReference type="Proteomes" id="UP000593576">
    <property type="component" value="Unassembled WGS sequence"/>
</dbReference>
<protein>
    <submittedName>
        <fullName evidence="1">Uncharacterized protein</fullName>
    </submittedName>
</protein>
<dbReference type="AlphaFoldDB" id="A0A7J9LSG7"/>
<accession>A0A7J9LSG7</accession>
<sequence length="29" mass="3224">MTKLDLMNLGLKMITVAEVALGCFVVVKW</sequence>
<keyword evidence="2" id="KW-1185">Reference proteome</keyword>
<organism evidence="1 2">
    <name type="scientific">Gossypium schwendimanii</name>
    <name type="common">Cotton</name>
    <dbReference type="NCBI Taxonomy" id="34291"/>
    <lineage>
        <taxon>Eukaryota</taxon>
        <taxon>Viridiplantae</taxon>
        <taxon>Streptophyta</taxon>
        <taxon>Embryophyta</taxon>
        <taxon>Tracheophyta</taxon>
        <taxon>Spermatophyta</taxon>
        <taxon>Magnoliopsida</taxon>
        <taxon>eudicotyledons</taxon>
        <taxon>Gunneridae</taxon>
        <taxon>Pentapetalae</taxon>
        <taxon>rosids</taxon>
        <taxon>malvids</taxon>
        <taxon>Malvales</taxon>
        <taxon>Malvaceae</taxon>
        <taxon>Malvoideae</taxon>
        <taxon>Gossypium</taxon>
    </lineage>
</organism>
<dbReference type="EMBL" id="JABFAF010000008">
    <property type="protein sequence ID" value="MBA0861713.1"/>
    <property type="molecule type" value="Genomic_DNA"/>
</dbReference>
<gene>
    <name evidence="1" type="ORF">Goshw_000129</name>
</gene>